<reference evidence="3 4" key="1">
    <citation type="submission" date="2021-03" db="EMBL/GenBank/DDBJ databases">
        <title>Glycomyces sp. nov., a novel actinomycete isolated from soil.</title>
        <authorList>
            <person name="Yang X."/>
            <person name="Xu X."/>
        </authorList>
    </citation>
    <scope>NUCLEOTIDE SEQUENCE [LARGE SCALE GENOMIC DNA]</scope>
    <source>
        <strain evidence="3 4">NEAU-S30</strain>
    </source>
</reference>
<protein>
    <recommendedName>
        <fullName evidence="2">DUF1023 domain-containing protein</fullName>
    </recommendedName>
</protein>
<keyword evidence="4" id="KW-1185">Reference proteome</keyword>
<comment type="caution">
    <text evidence="3">The sequence shown here is derived from an EMBL/GenBank/DDBJ whole genome shotgun (WGS) entry which is preliminary data.</text>
</comment>
<keyword evidence="1" id="KW-0175">Coiled coil</keyword>
<gene>
    <name evidence="3" type="ORF">J5V16_09865</name>
</gene>
<feature type="coiled-coil region" evidence="1">
    <location>
        <begin position="248"/>
        <end position="311"/>
    </location>
</feature>
<organism evidence="3 4">
    <name type="scientific">Glycomyces niveus</name>
    <dbReference type="NCBI Taxonomy" id="2820287"/>
    <lineage>
        <taxon>Bacteria</taxon>
        <taxon>Bacillati</taxon>
        <taxon>Actinomycetota</taxon>
        <taxon>Actinomycetes</taxon>
        <taxon>Glycomycetales</taxon>
        <taxon>Glycomycetaceae</taxon>
        <taxon>Glycomyces</taxon>
    </lineage>
</organism>
<sequence>MTITYNLLLEADFTALEATGESWRNLYQVLDDQAAILVELKSKDDAPFGIDNWDGQSGEAARERVRDVVLALDERSAAARRVSVAIADAAEEFKGAQADLNDVISEIGSERVALTDTGSVIPDTSTGTDNIYYAEGIQSRITAALERATDANEVLKAAVGMWAETFSESERLALAHDAEDEAGELQELIDSGASPEAINEWWNNLSETEQLGILEGNPALIAGVDGIPTDTRDAANRDLLDTAINRFSPSLDSDIAELEAQLAEMEANGEQYDYNEGNLGIPHQSAEYAELATQLAELQEQRDERDALANLQEAVSGSAPTGQDHYLLGFDTKDDGGAIVSIGNPDTATNTGIFVPGTFSALDNFGGNGGALERATAMASDAQDYGVPGEETAVIAWLDYDSPQSASPLEAFKGDTWDLSKLAPEAGDGAAAEEGAQTLNHFINGLDATHEGEPSNTTIAGHSYGGLLVGEAAQDPNTGADQVIGVAAPGFGVDRASELAVGEDNVWATMAEGDAIAFPAGESMIHGNDPTGENFGGNVFNSTASGADGGEIHGGYWDEGNAARKDMALILTGQSEFIKPPGE</sequence>
<dbReference type="InterPro" id="IPR010427">
    <property type="entry name" value="DUF1023"/>
</dbReference>
<name>A0ABS3U5W0_9ACTN</name>
<evidence type="ECO:0000259" key="2">
    <source>
        <dbReference type="Pfam" id="PF06259"/>
    </source>
</evidence>
<proteinExistence type="predicted"/>
<accession>A0ABS3U5W0</accession>
<dbReference type="RefSeq" id="WP_208496008.1">
    <property type="nucleotide sequence ID" value="NZ_JAGFNP010000004.1"/>
</dbReference>
<dbReference type="Gene3D" id="3.40.50.1820">
    <property type="entry name" value="alpha/beta hydrolase"/>
    <property type="match status" value="1"/>
</dbReference>
<evidence type="ECO:0000313" key="4">
    <source>
        <dbReference type="Proteomes" id="UP000681341"/>
    </source>
</evidence>
<evidence type="ECO:0000313" key="3">
    <source>
        <dbReference type="EMBL" id="MBO3733128.1"/>
    </source>
</evidence>
<feature type="domain" description="DUF1023" evidence="2">
    <location>
        <begin position="331"/>
        <end position="518"/>
    </location>
</feature>
<dbReference type="Pfam" id="PF06259">
    <property type="entry name" value="Abhydrolase_8"/>
    <property type="match status" value="1"/>
</dbReference>
<dbReference type="Proteomes" id="UP000681341">
    <property type="component" value="Unassembled WGS sequence"/>
</dbReference>
<dbReference type="SUPFAM" id="SSF53474">
    <property type="entry name" value="alpha/beta-Hydrolases"/>
    <property type="match status" value="1"/>
</dbReference>
<dbReference type="InterPro" id="IPR029058">
    <property type="entry name" value="AB_hydrolase_fold"/>
</dbReference>
<dbReference type="EMBL" id="JAGFNP010000004">
    <property type="protein sequence ID" value="MBO3733128.1"/>
    <property type="molecule type" value="Genomic_DNA"/>
</dbReference>
<evidence type="ECO:0000256" key="1">
    <source>
        <dbReference type="SAM" id="Coils"/>
    </source>
</evidence>